<dbReference type="Proteomes" id="UP000283678">
    <property type="component" value="Unassembled WGS sequence"/>
</dbReference>
<dbReference type="Proteomes" id="UP000777173">
    <property type="component" value="Unassembled WGS sequence"/>
</dbReference>
<dbReference type="KEGG" id="bdh:GV66_14380"/>
<dbReference type="EMBL" id="QRZL01000032">
    <property type="protein sequence ID" value="RGV69959.1"/>
    <property type="molecule type" value="Genomic_DNA"/>
</dbReference>
<dbReference type="EMBL" id="CP046176">
    <property type="protein sequence ID" value="QJR76294.1"/>
    <property type="molecule type" value="Genomic_DNA"/>
</dbReference>
<evidence type="ECO:0000313" key="9">
    <source>
        <dbReference type="Proteomes" id="UP000283678"/>
    </source>
</evidence>
<dbReference type="Proteomes" id="UP000500949">
    <property type="component" value="Chromosome"/>
</dbReference>
<dbReference type="RefSeq" id="WP_007838017.1">
    <property type="nucleotide sequence ID" value="NZ_BQOA01000001.1"/>
</dbReference>
<dbReference type="Proteomes" id="UP000347681">
    <property type="component" value="Unassembled WGS sequence"/>
</dbReference>
<sequence>MRIEAFTRYNEMTGDAYVMDYTQATAGKRKVCIKEEDPDDIASFHLINPRKTTYWAVNFEENPAVLKGSDQCECMFVSSRASSKGWVCLVELKYCLEKNIERNAGDAFKQLYETLNKLVELNIVDYKSHRIYLNISIPEHSHRAPFTAFQNTQDDLLECLYTHKVKVLGYNEVLILNECFIRPPKEEI</sequence>
<evidence type="ECO:0000313" key="5">
    <source>
        <dbReference type="EMBL" id="MBV3123496.1"/>
    </source>
</evidence>
<evidence type="ECO:0000313" key="1">
    <source>
        <dbReference type="EMBL" id="KAA5385291.1"/>
    </source>
</evidence>
<evidence type="ECO:0000313" key="8">
    <source>
        <dbReference type="EMBL" id="WHX11870.1"/>
    </source>
</evidence>
<dbReference type="EMBL" id="VVZB01000002">
    <property type="protein sequence ID" value="KAA5385291.1"/>
    <property type="molecule type" value="Genomic_DNA"/>
</dbReference>
<gene>
    <name evidence="7" type="ORF">DWW04_20760</name>
    <name evidence="2" type="ORF">F2Y44_00590</name>
    <name evidence="4" type="ORF">F2Y51_01770</name>
    <name evidence="3" type="ORF">F2Y58_02900</name>
    <name evidence="1" type="ORF">F2Y61_05515</name>
    <name evidence="6" type="ORF">GKD17_07755</name>
    <name evidence="5" type="ORF">KSU80_09930</name>
    <name evidence="8" type="ORF">QNN11_10515</name>
</gene>
<evidence type="ECO:0000313" key="6">
    <source>
        <dbReference type="EMBL" id="QJR76294.1"/>
    </source>
</evidence>
<dbReference type="Proteomes" id="UP000441162">
    <property type="component" value="Unassembled WGS sequence"/>
</dbReference>
<protein>
    <submittedName>
        <fullName evidence="2">Uncharacterized protein</fullName>
    </submittedName>
</protein>
<evidence type="ECO:0000313" key="3">
    <source>
        <dbReference type="EMBL" id="KAA5400518.1"/>
    </source>
</evidence>
<name>A0A1Y4PPG2_9BACT</name>
<proteinExistence type="predicted"/>
<evidence type="ECO:0000313" key="12">
    <source>
        <dbReference type="Proteomes" id="UP000481616"/>
    </source>
</evidence>
<evidence type="ECO:0000313" key="2">
    <source>
        <dbReference type="EMBL" id="KAA5388546.1"/>
    </source>
</evidence>
<dbReference type="EMBL" id="JAHOAX010000007">
    <property type="protein sequence ID" value="MBV3123496.1"/>
    <property type="molecule type" value="Genomic_DNA"/>
</dbReference>
<reference evidence="5" key="4">
    <citation type="submission" date="2021-06" db="EMBL/GenBank/DDBJ databases">
        <title>Collection of gut derived symbiotic bacterial strains cultured from healthy donors.</title>
        <authorList>
            <person name="Lin H."/>
            <person name="Littmann E."/>
            <person name="Pamer E.G."/>
        </authorList>
    </citation>
    <scope>NUCLEOTIDE SEQUENCE</scope>
    <source>
        <strain evidence="5">MSK.5.10</strain>
    </source>
</reference>
<reference evidence="6 13" key="3">
    <citation type="submission" date="2019-11" db="EMBL/GenBank/DDBJ databases">
        <title>Complete genome sequence of Bacteroides dorei DSM 17855.</title>
        <authorList>
            <person name="Russell J.T."/>
        </authorList>
    </citation>
    <scope>NUCLEOTIDE SEQUENCE [LARGE SCALE GENOMIC DNA]</scope>
    <source>
        <strain evidence="6 13">DSM 17855</strain>
    </source>
</reference>
<reference evidence="8" key="5">
    <citation type="journal article" date="2023" name="Nat. Commun.">
        <title>Identification of a novel Human Milk Oligosaccharides utilization cluster in the infant gut commensal Bacteroides dorei.</title>
        <authorList>
            <person name="Kijner S."/>
            <person name="Ennis D."/>
            <person name="Shmorak S."/>
            <person name="Florentin A."/>
            <person name="Yassour M."/>
        </authorList>
    </citation>
    <scope>NUCLEOTIDE SEQUENCE</scope>
    <source>
        <strain evidence="8">2</strain>
    </source>
</reference>
<evidence type="ECO:0000313" key="4">
    <source>
        <dbReference type="EMBL" id="KAA5408147.1"/>
    </source>
</evidence>
<dbReference type="EMBL" id="CP126056">
    <property type="protein sequence ID" value="WHX11870.1"/>
    <property type="molecule type" value="Genomic_DNA"/>
</dbReference>
<evidence type="ECO:0000313" key="13">
    <source>
        <dbReference type="Proteomes" id="UP000500949"/>
    </source>
</evidence>
<dbReference type="Proteomes" id="UP001177934">
    <property type="component" value="Chromosome"/>
</dbReference>
<dbReference type="EMBL" id="VVZE01000001">
    <property type="protein sequence ID" value="KAA5388546.1"/>
    <property type="molecule type" value="Genomic_DNA"/>
</dbReference>
<accession>A0A1Y4PPG2</accession>
<reference evidence="10 11" key="2">
    <citation type="journal article" date="2019" name="Nat. Med.">
        <title>A library of human gut bacterial isolates paired with longitudinal multiomics data enables mechanistic microbiome research.</title>
        <authorList>
            <person name="Poyet M."/>
            <person name="Groussin M."/>
            <person name="Gibbons S.M."/>
            <person name="Avila-Pacheco J."/>
            <person name="Jiang X."/>
            <person name="Kearney S.M."/>
            <person name="Perrotta A.R."/>
            <person name="Berdy B."/>
            <person name="Zhao S."/>
            <person name="Lieberman T.D."/>
            <person name="Swanson P.K."/>
            <person name="Smith M."/>
            <person name="Roesemann S."/>
            <person name="Alexander J.E."/>
            <person name="Rich S.A."/>
            <person name="Livny J."/>
            <person name="Vlamakis H."/>
            <person name="Clish C."/>
            <person name="Bullock K."/>
            <person name="Deik A."/>
            <person name="Scott J."/>
            <person name="Pierce K.A."/>
            <person name="Xavier R.J."/>
            <person name="Alm E.J."/>
        </authorList>
    </citation>
    <scope>NUCLEOTIDE SEQUENCE [LARGE SCALE GENOMIC DNA]</scope>
    <source>
        <strain evidence="3 12">BIOML-A1</strain>
        <strain evidence="4 11">BIOML-A4</strain>
        <strain evidence="1 10">BIOML-A5</strain>
        <strain evidence="2">BIOML-A8</strain>
    </source>
</reference>
<reference evidence="7 9" key="1">
    <citation type="submission" date="2018-08" db="EMBL/GenBank/DDBJ databases">
        <title>A genome reference for cultivated species of the human gut microbiota.</title>
        <authorList>
            <person name="Zou Y."/>
            <person name="Xue W."/>
            <person name="Luo G."/>
        </authorList>
    </citation>
    <scope>NUCLEOTIDE SEQUENCE [LARGE SCALE GENOMIC DNA]</scope>
    <source>
        <strain evidence="7 9">AF14-1AC</strain>
    </source>
</reference>
<dbReference type="Proteomes" id="UP000481616">
    <property type="component" value="Unassembled WGS sequence"/>
</dbReference>
<evidence type="ECO:0000313" key="7">
    <source>
        <dbReference type="EMBL" id="RGV69959.1"/>
    </source>
</evidence>
<organism evidence="2">
    <name type="scientific">Phocaeicola dorei</name>
    <dbReference type="NCBI Taxonomy" id="357276"/>
    <lineage>
        <taxon>Bacteria</taxon>
        <taxon>Pseudomonadati</taxon>
        <taxon>Bacteroidota</taxon>
        <taxon>Bacteroidia</taxon>
        <taxon>Bacteroidales</taxon>
        <taxon>Bacteroidaceae</taxon>
        <taxon>Phocaeicola</taxon>
    </lineage>
</organism>
<dbReference type="EMBL" id="VVYY01000002">
    <property type="protein sequence ID" value="KAA5400518.1"/>
    <property type="molecule type" value="Genomic_DNA"/>
</dbReference>
<evidence type="ECO:0000313" key="10">
    <source>
        <dbReference type="Proteomes" id="UP000347681"/>
    </source>
</evidence>
<dbReference type="GeneID" id="93446574"/>
<dbReference type="AlphaFoldDB" id="A0A1Y4PPG2"/>
<evidence type="ECO:0000313" key="11">
    <source>
        <dbReference type="Proteomes" id="UP000441162"/>
    </source>
</evidence>
<dbReference type="EMBL" id="VVZA01000001">
    <property type="protein sequence ID" value="KAA5408147.1"/>
    <property type="molecule type" value="Genomic_DNA"/>
</dbReference>